<accession>A0A170WK34</accession>
<dbReference type="AlphaFoldDB" id="A0A170WK34"/>
<sequence length="108" mass="12183">MAPFLSLIMRLLDIVSDLNVFEIRQLMDTICIIAFGDPDVLSEEPVFLQNEICMIVQKQLSCPEPPVFKSGVICSLMTIKHMVKKKENETNVTPDTEDLQPKEGSTNE</sequence>
<organism evidence="2">
    <name type="scientific">Triatoma infestans</name>
    <name type="common">Assassin bug</name>
    <dbReference type="NCBI Taxonomy" id="30076"/>
    <lineage>
        <taxon>Eukaryota</taxon>
        <taxon>Metazoa</taxon>
        <taxon>Ecdysozoa</taxon>
        <taxon>Arthropoda</taxon>
        <taxon>Hexapoda</taxon>
        <taxon>Insecta</taxon>
        <taxon>Pterygota</taxon>
        <taxon>Neoptera</taxon>
        <taxon>Paraneoptera</taxon>
        <taxon>Hemiptera</taxon>
        <taxon>Heteroptera</taxon>
        <taxon>Panheteroptera</taxon>
        <taxon>Cimicomorpha</taxon>
        <taxon>Reduviidae</taxon>
        <taxon>Triatominae</taxon>
        <taxon>Triatoma</taxon>
    </lineage>
</organism>
<dbReference type="EMBL" id="GEMB01005529">
    <property type="protein sequence ID" value="JAR97792.1"/>
    <property type="molecule type" value="Transcribed_RNA"/>
</dbReference>
<proteinExistence type="predicted"/>
<evidence type="ECO:0000256" key="1">
    <source>
        <dbReference type="SAM" id="MobiDB-lite"/>
    </source>
</evidence>
<reference evidence="2" key="1">
    <citation type="submission" date="2016-04" db="EMBL/GenBank/DDBJ databases">
        <authorList>
            <person name="Calderon-Fernandez G.M.Sr."/>
        </authorList>
    </citation>
    <scope>NUCLEOTIDE SEQUENCE</scope>
    <source>
        <strain evidence="2">Int1</strain>
        <tissue evidence="2">Integument</tissue>
    </source>
</reference>
<reference evidence="2" key="2">
    <citation type="journal article" date="2017" name="J. Med. Entomol.">
        <title>Transcriptome Analysis of the Triatoma infestans (Hemiptera: Reduviidae) Integument.</title>
        <authorList>
            <person name="Calderon-Fernandez G.M."/>
            <person name="Moriconi D.E."/>
            <person name="Dulbecco A.B."/>
            <person name="Juarez M.P."/>
        </authorList>
    </citation>
    <scope>NUCLEOTIDE SEQUENCE</scope>
    <source>
        <strain evidence="2">Int1</strain>
        <tissue evidence="2">Integument</tissue>
    </source>
</reference>
<feature type="region of interest" description="Disordered" evidence="1">
    <location>
        <begin position="86"/>
        <end position="108"/>
    </location>
</feature>
<evidence type="ECO:0000313" key="2">
    <source>
        <dbReference type="EMBL" id="JAR97792.1"/>
    </source>
</evidence>
<feature type="non-terminal residue" evidence="2">
    <location>
        <position position="108"/>
    </location>
</feature>
<name>A0A170WK34_TRIIF</name>
<protein>
    <submittedName>
        <fullName evidence="2">Fanconi anemia group d2 protein</fullName>
    </submittedName>
</protein>